<gene>
    <name evidence="1" type="ORF">NM688_g6923</name>
</gene>
<name>A0ACC1SAZ2_9APHY</name>
<comment type="caution">
    <text evidence="1">The sequence shown here is derived from an EMBL/GenBank/DDBJ whole genome shotgun (WGS) entry which is preliminary data.</text>
</comment>
<proteinExistence type="predicted"/>
<dbReference type="Proteomes" id="UP001148662">
    <property type="component" value="Unassembled WGS sequence"/>
</dbReference>
<evidence type="ECO:0000313" key="2">
    <source>
        <dbReference type="Proteomes" id="UP001148662"/>
    </source>
</evidence>
<dbReference type="EMBL" id="JANHOG010001513">
    <property type="protein sequence ID" value="KAJ3535842.1"/>
    <property type="molecule type" value="Genomic_DNA"/>
</dbReference>
<accession>A0ACC1SAZ2</accession>
<evidence type="ECO:0000313" key="1">
    <source>
        <dbReference type="EMBL" id="KAJ3535842.1"/>
    </source>
</evidence>
<organism evidence="1 2">
    <name type="scientific">Phlebia brevispora</name>
    <dbReference type="NCBI Taxonomy" id="194682"/>
    <lineage>
        <taxon>Eukaryota</taxon>
        <taxon>Fungi</taxon>
        <taxon>Dikarya</taxon>
        <taxon>Basidiomycota</taxon>
        <taxon>Agaricomycotina</taxon>
        <taxon>Agaricomycetes</taxon>
        <taxon>Polyporales</taxon>
        <taxon>Meruliaceae</taxon>
        <taxon>Phlebia</taxon>
    </lineage>
</organism>
<keyword evidence="2" id="KW-1185">Reference proteome</keyword>
<reference evidence="1" key="1">
    <citation type="submission" date="2022-07" db="EMBL/GenBank/DDBJ databases">
        <title>Genome Sequence of Phlebia brevispora.</title>
        <authorList>
            <person name="Buettner E."/>
        </authorList>
    </citation>
    <scope>NUCLEOTIDE SEQUENCE</scope>
    <source>
        <strain evidence="1">MPL23</strain>
    </source>
</reference>
<protein>
    <submittedName>
        <fullName evidence="1">Uncharacterized protein</fullName>
    </submittedName>
</protein>
<sequence>MAPVKNGRLIFNEIPTGFPEPGKTTVYDDSETIDLDTVPLNGGFLVKTLVLSIDPYLAGTHAGGAHQELRSGIYPRAAAGQLWPFQEYFVRPNLEGYRILQNIGLPWSVYVGVAGMPGQTAHHGWKEYSSAKKGETAFVSAGAGPVGATVIQLAKAQGLKVIGSAGSEEKVAFMKSLGADVVFNYKTQSTEEVLAKEGPIDIYWDNVGGSTLDAALKYANNNARFIECGMISGYNGTAPPVNNLMQIVAKEIKLFGFLVFSFYDKYNEEFYANFPKQIAEGKIKYTEDVTNGLQYAGHAIHTVQTGRNKAKSVVVVAQEHTAIITSLIKTRSLRMFRSATTRIAHNSTVPGLARISKDLKALQELINAEKSVLQSLQKLAQETTKAGEALKQWGIGEGDDLGDTLTGCNAVLLHFVAALSRFATHQASVREHMKAVRTREENLDELKRRRKNLQSQADSADKKLSKMSSDNKNFQSQADSLNKLRDEIRSMDSDIMTEEASLSDFKRSSAKNWLGIKFGALQECCEKGLLVSELGKLIIAEIPLAPSQPGLPRPYYTGHARTEYLASEAQRAVSEVVFSADPSSKPTAIGIRPLPGSELPPSLQYETAGDSASK</sequence>